<organism evidence="11 12">
    <name type="scientific">Henosepilachna vigintioctopunctata</name>
    <dbReference type="NCBI Taxonomy" id="420089"/>
    <lineage>
        <taxon>Eukaryota</taxon>
        <taxon>Metazoa</taxon>
        <taxon>Ecdysozoa</taxon>
        <taxon>Arthropoda</taxon>
        <taxon>Hexapoda</taxon>
        <taxon>Insecta</taxon>
        <taxon>Pterygota</taxon>
        <taxon>Neoptera</taxon>
        <taxon>Endopterygota</taxon>
        <taxon>Coleoptera</taxon>
        <taxon>Polyphaga</taxon>
        <taxon>Cucujiformia</taxon>
        <taxon>Coccinelloidea</taxon>
        <taxon>Coccinellidae</taxon>
        <taxon>Epilachninae</taxon>
        <taxon>Epilachnini</taxon>
        <taxon>Henosepilachna</taxon>
    </lineage>
</organism>
<dbReference type="Gene3D" id="1.20.1070.10">
    <property type="entry name" value="Rhodopsin 7-helix transmembrane proteins"/>
    <property type="match status" value="1"/>
</dbReference>
<dbReference type="GO" id="GO:0016020">
    <property type="term" value="C:membrane"/>
    <property type="evidence" value="ECO:0007669"/>
    <property type="project" value="UniProtKB-SubCell"/>
</dbReference>
<evidence type="ECO:0000256" key="1">
    <source>
        <dbReference type="ARBA" id="ARBA00004141"/>
    </source>
</evidence>
<keyword evidence="12" id="KW-1185">Reference proteome</keyword>
<dbReference type="AlphaFoldDB" id="A0AAW1UKY0"/>
<feature type="transmembrane region" description="Helical" evidence="9">
    <location>
        <begin position="51"/>
        <end position="75"/>
    </location>
</feature>
<evidence type="ECO:0000256" key="6">
    <source>
        <dbReference type="ARBA" id="ARBA00023136"/>
    </source>
</evidence>
<keyword evidence="8" id="KW-0807">Transducer</keyword>
<feature type="domain" description="G-protein coupled receptors family 1 profile" evidence="10">
    <location>
        <begin position="66"/>
        <end position="129"/>
    </location>
</feature>
<keyword evidence="3 9" id="KW-0812">Transmembrane</keyword>
<evidence type="ECO:0000256" key="8">
    <source>
        <dbReference type="ARBA" id="ARBA00023224"/>
    </source>
</evidence>
<dbReference type="Pfam" id="PF00001">
    <property type="entry name" value="7tm_1"/>
    <property type="match status" value="1"/>
</dbReference>
<keyword evidence="6 9" id="KW-0472">Membrane</keyword>
<evidence type="ECO:0000256" key="7">
    <source>
        <dbReference type="ARBA" id="ARBA00023170"/>
    </source>
</evidence>
<comment type="caution">
    <text evidence="11">The sequence shown here is derived from an EMBL/GenBank/DDBJ whole genome shotgun (WGS) entry which is preliminary data.</text>
</comment>
<evidence type="ECO:0000313" key="11">
    <source>
        <dbReference type="EMBL" id="KAK9881893.1"/>
    </source>
</evidence>
<evidence type="ECO:0000256" key="9">
    <source>
        <dbReference type="SAM" id="Phobius"/>
    </source>
</evidence>
<keyword evidence="5" id="KW-0297">G-protein coupled receptor</keyword>
<dbReference type="EMBL" id="JARQZJ010000071">
    <property type="protein sequence ID" value="KAK9881893.1"/>
    <property type="molecule type" value="Genomic_DNA"/>
</dbReference>
<dbReference type="PANTHER" id="PTHR24235:SF12">
    <property type="entry name" value="G-PROTEIN COUPLED RECEPTORS FAMILY 1 PROFILE DOMAIN-CONTAINING PROTEIN"/>
    <property type="match status" value="1"/>
</dbReference>
<dbReference type="PROSITE" id="PS50262">
    <property type="entry name" value="G_PROTEIN_RECEP_F1_2"/>
    <property type="match status" value="1"/>
</dbReference>
<dbReference type="SUPFAM" id="SSF81321">
    <property type="entry name" value="Family A G protein-coupled receptor-like"/>
    <property type="match status" value="1"/>
</dbReference>
<evidence type="ECO:0000313" key="12">
    <source>
        <dbReference type="Proteomes" id="UP001431783"/>
    </source>
</evidence>
<reference evidence="11 12" key="1">
    <citation type="submission" date="2023-03" db="EMBL/GenBank/DDBJ databases">
        <title>Genome insight into feeding habits of ladybird beetles.</title>
        <authorList>
            <person name="Li H.-S."/>
            <person name="Huang Y.-H."/>
            <person name="Pang H."/>
        </authorList>
    </citation>
    <scope>NUCLEOTIDE SEQUENCE [LARGE SCALE GENOMIC DNA]</scope>
    <source>
        <strain evidence="11">SYSU_2023b</strain>
        <tissue evidence="11">Whole body</tissue>
    </source>
</reference>
<dbReference type="InterPro" id="IPR000276">
    <property type="entry name" value="GPCR_Rhodpsn"/>
</dbReference>
<accession>A0AAW1UKY0</accession>
<sequence>MGRKGPRTHTDIPTDLHTWDIVHEYILGAGAHELDLRKPQIRPALQNSFRFIIFAYSLIVVIGVLANLAVFVHIIKNKLYKNATHAFVLNNVISDLLKCLFVLPISVFVLMVQNWLLGELMCSFLPMIQ</sequence>
<feature type="transmembrane region" description="Helical" evidence="9">
    <location>
        <begin position="96"/>
        <end position="117"/>
    </location>
</feature>
<protein>
    <recommendedName>
        <fullName evidence="10">G-protein coupled receptors family 1 profile domain-containing protein</fullName>
    </recommendedName>
</protein>
<dbReference type="GO" id="GO:0004930">
    <property type="term" value="F:G protein-coupled receptor activity"/>
    <property type="evidence" value="ECO:0007669"/>
    <property type="project" value="UniProtKB-KW"/>
</dbReference>
<evidence type="ECO:0000259" key="10">
    <source>
        <dbReference type="PROSITE" id="PS50262"/>
    </source>
</evidence>
<comment type="subcellular location">
    <subcellularLocation>
        <location evidence="1">Membrane</location>
        <topology evidence="1">Multi-pass membrane protein</topology>
    </subcellularLocation>
</comment>
<evidence type="ECO:0000256" key="5">
    <source>
        <dbReference type="ARBA" id="ARBA00023040"/>
    </source>
</evidence>
<dbReference type="InterPro" id="IPR017452">
    <property type="entry name" value="GPCR_Rhodpsn_7TM"/>
</dbReference>
<feature type="non-terminal residue" evidence="11">
    <location>
        <position position="129"/>
    </location>
</feature>
<evidence type="ECO:0000256" key="4">
    <source>
        <dbReference type="ARBA" id="ARBA00022989"/>
    </source>
</evidence>
<name>A0AAW1UKY0_9CUCU</name>
<dbReference type="Proteomes" id="UP001431783">
    <property type="component" value="Unassembled WGS sequence"/>
</dbReference>
<evidence type="ECO:0000256" key="2">
    <source>
        <dbReference type="ARBA" id="ARBA00010663"/>
    </source>
</evidence>
<gene>
    <name evidence="11" type="ORF">WA026_018090</name>
</gene>
<keyword evidence="4 9" id="KW-1133">Transmembrane helix</keyword>
<comment type="similarity">
    <text evidence="2">Belongs to the G-protein coupled receptor 1 family.</text>
</comment>
<dbReference type="PANTHER" id="PTHR24235">
    <property type="entry name" value="NEUROPEPTIDE Y RECEPTOR"/>
    <property type="match status" value="1"/>
</dbReference>
<keyword evidence="7" id="KW-0675">Receptor</keyword>
<dbReference type="PRINTS" id="PR00237">
    <property type="entry name" value="GPCRRHODOPSN"/>
</dbReference>
<evidence type="ECO:0000256" key="3">
    <source>
        <dbReference type="ARBA" id="ARBA00022692"/>
    </source>
</evidence>
<proteinExistence type="inferred from homology"/>